<dbReference type="Proteomes" id="UP000030765">
    <property type="component" value="Unassembled WGS sequence"/>
</dbReference>
<dbReference type="VEuPathDB" id="VectorBase:ASIS006882"/>
<name>A0A084WE93_ANOSI</name>
<feature type="compositionally biased region" description="Low complexity" evidence="1">
    <location>
        <begin position="12"/>
        <end position="24"/>
    </location>
</feature>
<dbReference type="EMBL" id="KE525341">
    <property type="protein sequence ID" value="KFB48537.1"/>
    <property type="molecule type" value="Genomic_DNA"/>
</dbReference>
<feature type="transmembrane region" description="Helical" evidence="2">
    <location>
        <begin position="116"/>
        <end position="138"/>
    </location>
</feature>
<feature type="compositionally biased region" description="Pro residues" evidence="1">
    <location>
        <begin position="1"/>
        <end position="11"/>
    </location>
</feature>
<proteinExistence type="predicted"/>
<evidence type="ECO:0000256" key="2">
    <source>
        <dbReference type="SAM" id="Phobius"/>
    </source>
</evidence>
<dbReference type="STRING" id="74873.A0A084WE93"/>
<reference evidence="3 5" key="1">
    <citation type="journal article" date="2014" name="BMC Genomics">
        <title>Genome sequence of Anopheles sinensis provides insight into genetics basis of mosquito competence for malaria parasites.</title>
        <authorList>
            <person name="Zhou D."/>
            <person name="Zhang D."/>
            <person name="Ding G."/>
            <person name="Shi L."/>
            <person name="Hou Q."/>
            <person name="Ye Y."/>
            <person name="Xu Y."/>
            <person name="Zhou H."/>
            <person name="Xiong C."/>
            <person name="Li S."/>
            <person name="Yu J."/>
            <person name="Hong S."/>
            <person name="Yu X."/>
            <person name="Zou P."/>
            <person name="Chen C."/>
            <person name="Chang X."/>
            <person name="Wang W."/>
            <person name="Lv Y."/>
            <person name="Sun Y."/>
            <person name="Ma L."/>
            <person name="Shen B."/>
            <person name="Zhu C."/>
        </authorList>
    </citation>
    <scope>NUCLEOTIDE SEQUENCE [LARGE SCALE GENOMIC DNA]</scope>
</reference>
<evidence type="ECO:0000313" key="5">
    <source>
        <dbReference type="Proteomes" id="UP000030765"/>
    </source>
</evidence>
<accession>A0A084WE93</accession>
<feature type="region of interest" description="Disordered" evidence="1">
    <location>
        <begin position="1"/>
        <end position="100"/>
    </location>
</feature>
<keyword evidence="2" id="KW-1133">Transmembrane helix</keyword>
<keyword evidence="5" id="KW-1185">Reference proteome</keyword>
<gene>
    <name evidence="3" type="ORF">ZHAS_00016847</name>
</gene>
<dbReference type="EnsemblMetazoa" id="ASIC016847-RA">
    <property type="protein sequence ID" value="ASIC016847-PA"/>
    <property type="gene ID" value="ASIC016847"/>
</dbReference>
<keyword evidence="2" id="KW-0812">Transmembrane</keyword>
<feature type="compositionally biased region" description="Polar residues" evidence="1">
    <location>
        <begin position="82"/>
        <end position="95"/>
    </location>
</feature>
<feature type="compositionally biased region" description="Basic and acidic residues" evidence="1">
    <location>
        <begin position="63"/>
        <end position="81"/>
    </location>
</feature>
<evidence type="ECO:0000256" key="1">
    <source>
        <dbReference type="SAM" id="MobiDB-lite"/>
    </source>
</evidence>
<evidence type="ECO:0000313" key="3">
    <source>
        <dbReference type="EMBL" id="KFB48537.1"/>
    </source>
</evidence>
<keyword evidence="2" id="KW-0472">Membrane</keyword>
<organism evidence="3">
    <name type="scientific">Anopheles sinensis</name>
    <name type="common">Mosquito</name>
    <dbReference type="NCBI Taxonomy" id="74873"/>
    <lineage>
        <taxon>Eukaryota</taxon>
        <taxon>Metazoa</taxon>
        <taxon>Ecdysozoa</taxon>
        <taxon>Arthropoda</taxon>
        <taxon>Hexapoda</taxon>
        <taxon>Insecta</taxon>
        <taxon>Pterygota</taxon>
        <taxon>Neoptera</taxon>
        <taxon>Endopterygota</taxon>
        <taxon>Diptera</taxon>
        <taxon>Nematocera</taxon>
        <taxon>Culicoidea</taxon>
        <taxon>Culicidae</taxon>
        <taxon>Anophelinae</taxon>
        <taxon>Anopheles</taxon>
    </lineage>
</organism>
<protein>
    <submittedName>
        <fullName evidence="3 4">Uncharacterized protein</fullName>
    </submittedName>
</protein>
<dbReference type="EMBL" id="ATLV01023196">
    <property type="status" value="NOT_ANNOTATED_CDS"/>
    <property type="molecule type" value="Genomic_DNA"/>
</dbReference>
<sequence>MISLKPSPPSASPSSSPGKGNSAPQSTDPACPEASDQRRTFAEASPEPVASDTSPSSGSPRSSRKEGKPKQKASKSDRPAEESSQCGGMLQTVQCGTGPPGKQVELKRASLSLGQVYILLGVLLMGMFVLSAALLTYIDGRLPPIATGQPAQQLPVQAVAPSADELRRQVESLVSAYWKQNIDKLSGELLAHVRRTVPEFRAHFAEHFKINRLNISSQTLPPLALAFSNEAD</sequence>
<dbReference type="VEuPathDB" id="VectorBase:ASIC016847"/>
<reference evidence="4" key="2">
    <citation type="submission" date="2020-05" db="UniProtKB">
        <authorList>
            <consortium name="EnsemblMetazoa"/>
        </authorList>
    </citation>
    <scope>IDENTIFICATION</scope>
</reference>
<evidence type="ECO:0000313" key="4">
    <source>
        <dbReference type="EnsemblMetazoa" id="ASIC016847-PA"/>
    </source>
</evidence>
<dbReference type="AlphaFoldDB" id="A0A084WE93"/>